<keyword evidence="2" id="KW-0723">Serine/threonine-protein kinase</keyword>
<dbReference type="Pfam" id="PF00535">
    <property type="entry name" value="Glycos_transf_2"/>
    <property type="match status" value="1"/>
</dbReference>
<dbReference type="PANTHER" id="PTHR43685:SF2">
    <property type="entry name" value="GLYCOSYLTRANSFERASE 2-LIKE DOMAIN-CONTAINING PROTEIN"/>
    <property type="match status" value="1"/>
</dbReference>
<proteinExistence type="predicted"/>
<dbReference type="EMBL" id="JAKZGP010000021">
    <property type="protein sequence ID" value="MCH7409685.1"/>
    <property type="molecule type" value="Genomic_DNA"/>
</dbReference>
<gene>
    <name evidence="2" type="ORF">MM239_09790</name>
</gene>
<comment type="caution">
    <text evidence="2">The sequence shown here is derived from an EMBL/GenBank/DDBJ whole genome shotgun (WGS) entry which is preliminary data.</text>
</comment>
<dbReference type="SUPFAM" id="SSF53448">
    <property type="entry name" value="Nucleotide-diphospho-sugar transferases"/>
    <property type="match status" value="1"/>
</dbReference>
<name>A0ABS9UZV5_9BACT</name>
<accession>A0ABS9UZV5</accession>
<dbReference type="EC" id="2.4.-.-" evidence="2"/>
<dbReference type="Proteomes" id="UP001165489">
    <property type="component" value="Unassembled WGS sequence"/>
</dbReference>
<keyword evidence="2" id="KW-0418">Kinase</keyword>
<feature type="domain" description="Glycosyltransferase 2-like" evidence="1">
    <location>
        <begin position="5"/>
        <end position="132"/>
    </location>
</feature>
<dbReference type="Gene3D" id="3.90.550.10">
    <property type="entry name" value="Spore Coat Polysaccharide Biosynthesis Protein SpsA, Chain A"/>
    <property type="match status" value="1"/>
</dbReference>
<dbReference type="InterPro" id="IPR001173">
    <property type="entry name" value="Glyco_trans_2-like"/>
</dbReference>
<evidence type="ECO:0000313" key="3">
    <source>
        <dbReference type="Proteomes" id="UP001165489"/>
    </source>
</evidence>
<evidence type="ECO:0000313" key="2">
    <source>
        <dbReference type="EMBL" id="MCH7409685.1"/>
    </source>
</evidence>
<dbReference type="GO" id="GO:0004674">
    <property type="term" value="F:protein serine/threonine kinase activity"/>
    <property type="evidence" value="ECO:0007669"/>
    <property type="project" value="UniProtKB-KW"/>
</dbReference>
<dbReference type="InterPro" id="IPR029044">
    <property type="entry name" value="Nucleotide-diphossugar_trans"/>
</dbReference>
<dbReference type="InterPro" id="IPR050834">
    <property type="entry name" value="Glycosyltransf_2"/>
</dbReference>
<evidence type="ECO:0000259" key="1">
    <source>
        <dbReference type="Pfam" id="PF00535"/>
    </source>
</evidence>
<reference evidence="2" key="1">
    <citation type="submission" date="2022-03" db="EMBL/GenBank/DDBJ databases">
        <title>De novo assembled genomes of Belliella spp. (Cyclobacteriaceae) strains.</title>
        <authorList>
            <person name="Szabo A."/>
            <person name="Korponai K."/>
            <person name="Felfoldi T."/>
        </authorList>
    </citation>
    <scope>NUCLEOTIDE SEQUENCE</scope>
    <source>
        <strain evidence="2">DSM 111904</strain>
    </source>
</reference>
<dbReference type="GO" id="GO:0016757">
    <property type="term" value="F:glycosyltransferase activity"/>
    <property type="evidence" value="ECO:0007669"/>
    <property type="project" value="UniProtKB-KW"/>
</dbReference>
<dbReference type="PANTHER" id="PTHR43685">
    <property type="entry name" value="GLYCOSYLTRANSFERASE"/>
    <property type="match status" value="1"/>
</dbReference>
<keyword evidence="2" id="KW-0328">Glycosyltransferase</keyword>
<sequence>MLKVSIVIPVFNDSYYLLKTLNSIYNQKNVSNISIETIVVDNGSNINIEKLIDESFDQVIYLKEIKNLNSPYSCRNRGIEVSTGEVIILLDATCVPDPNWLNNGLLFLNNSESDIIGGNVLFDFEEKLTSAKIFDSLTNIKMEESISKGIAKTANLFIKRNVFEIIGLFPEGVRSGADVRWTFKSTSAGLKLKFCQDAVVRKPARDFLELIRKQWRVGTHQPLIRKEQGMRTSILSSIKTVIIPVNPFYIRRLVTSNKSKVFNSYFFRLLVVAQVVKWTMGFANIVGILRMKG</sequence>
<keyword evidence="3" id="KW-1185">Reference proteome</keyword>
<organism evidence="2 3">
    <name type="scientific">Belliella filtrata</name>
    <dbReference type="NCBI Taxonomy" id="2923435"/>
    <lineage>
        <taxon>Bacteria</taxon>
        <taxon>Pseudomonadati</taxon>
        <taxon>Bacteroidota</taxon>
        <taxon>Cytophagia</taxon>
        <taxon>Cytophagales</taxon>
        <taxon>Cyclobacteriaceae</taxon>
        <taxon>Belliella</taxon>
    </lineage>
</organism>
<protein>
    <submittedName>
        <fullName evidence="2">Glycosyltransferase</fullName>
        <ecNumber evidence="2">2.4.-.-</ecNumber>
    </submittedName>
</protein>
<keyword evidence="2" id="KW-0808">Transferase</keyword>
<dbReference type="RefSeq" id="WP_241348005.1">
    <property type="nucleotide sequence ID" value="NZ_JAKZGP010000021.1"/>
</dbReference>